<feature type="region of interest" description="Disordered" evidence="3">
    <location>
        <begin position="73"/>
        <end position="100"/>
    </location>
</feature>
<feature type="region of interest" description="Disordered" evidence="3">
    <location>
        <begin position="1368"/>
        <end position="1398"/>
    </location>
</feature>
<comment type="similarity">
    <text evidence="1">Belongs to the 5'-3' exonuclease family.</text>
</comment>
<sequence>MHVSCVVLAVTAAIFSSLFICPDTANCGIAGLHKWFRQRFPQAVRQVNKNDIIEVDHLLFDLNQLLHQAALTSPSSFSRKEKGSPAEGAPGVLPPGGPMGAPMGAVGGGPLMVAEGAPLGAPSGSSLSSSAADSRVLHALWCIIRSTFRRFKVKKSVVFAIDGVPPLAKLGISQLRRQRAARVGLLSACIERSLAGPPQLPTNTSTSAIQTETKNKEETDEQQGEARQINGDNDTPAPAAAAAAAPKRSSAYSIPSFLLSPGTYFMRRVETECKRLAKQLLRSGRIKAPKVFLSGSSSFGEGELKLANWICEASERGRREKEDKEEKEEKKGGGEKERKENKEFDMLNMGPNDSIVIIGGDADLVVQCLALPSSANLFVYTPQNIANSKNTRGNSHLARNDLALLCILNGNDYLPKLPGFSFARFIAAYEATRRRPEFRSSSWVDAAGRSFNWEFFVVLLEELSRLQSFELVMKQREEALKQQQKKAKEAADKTIYKASPLQIVNQLVAQKKLLVFNDNDNAFECTDTPTQHKLQWSFQQHENGFQCDIESQLRGAPTRNPAQAEGPLDANQHNPTNSVEGPLQDEGPLQNGVPLQSVGPHQGRGPLQDVGPQLTGGSHQNGGPHLNGGPLLQDVGPLQSVGPHSFEGRLGGVASSAADKKTAQQKAALKLLQQHFPQLLQLVEDGPWNEARSATQAEQEMREGIDPDPDPDPVSAATFLKAAAVLRATTPSNTLNNLCLAALHSPPTFCFVQCTAAETKKENKADESTPNDDNQTAAAAAAPEAAAAAAIATSTAAGTAAAAPEAAEAVPAAAPPPAPESAAAAALAAAAPAAAAPAAGAATGAAAAAPSASAGDGYRAEVVVGGRVIFSCLLQLQQGTAKGKLKHAVSMRALEEFAAGLYLALRAQGWDKDGSQSAPSGCSASAAAAAAEATEAGAAATAAEGGAAAGGEAAAASEPKGATAAAAAAATGELAAATAAADSSAAAAGAASEEASAAEEREADIYLEGLLWNLQMYIYGLCCDNFWHFPFPSAPSLLALRQTVRKRMQAAAAAAAAATTTLPEAPTAAGAAVQAAPAPAATPATTAPTAAAQAPAAAAAAAASSSSAVTAAAGDGLPAAAPSHCSPSPVPECLYTAALLSKASLLALEDRERETRGSQGAPMGGPLGAPLTQRLLAARRLLEAIAAASTSSVLHANEKELQGLEQQQKDIKETEKNSNKGHREKNKEKQNTNKDLRINASTVLLAMRMLEQQKQQQQQRQQQQDQQGQQQKDQQQQLFPLCLASETVVSHAASLFSAGSSSRSSSSSSSWTVFKRGSGGLSSFRISESRAPIFAAAGLSRPWDKPPTDVHRCFFSLRITPRKAKHIQSLNLQQGSSSSSSSTAGEVGPTASSSAGAEAATKPLYALPTRPRVGAPCVGAPCRSQGAPGWHLGGPPGPSTVLHALQPPKSNCCSAVRGPPRRLGVGGPFCTDCQLRGAPLNRWFLGGPGGPRGSLRGQHKCCQRKR</sequence>
<dbReference type="InterPro" id="IPR027073">
    <property type="entry name" value="5_3_exoribonuclease"/>
</dbReference>
<evidence type="ECO:0000313" key="6">
    <source>
        <dbReference type="EMBL" id="CDI84350.1"/>
    </source>
</evidence>
<evidence type="ECO:0000256" key="3">
    <source>
        <dbReference type="SAM" id="MobiDB-lite"/>
    </source>
</evidence>
<feature type="region of interest" description="Disordered" evidence="3">
    <location>
        <begin position="761"/>
        <end position="780"/>
    </location>
</feature>
<dbReference type="GeneID" id="25269590"/>
<dbReference type="PANTHER" id="PTHR12341">
    <property type="entry name" value="5'-&gt;3' EXORIBONUCLEASE"/>
    <property type="match status" value="1"/>
</dbReference>
<dbReference type="GO" id="GO:0003723">
    <property type="term" value="F:RNA binding"/>
    <property type="evidence" value="ECO:0007669"/>
    <property type="project" value="TreeGrafter"/>
</dbReference>
<reference evidence="6" key="2">
    <citation type="submission" date="2013-10" db="EMBL/GenBank/DDBJ databases">
        <authorList>
            <person name="Aslett M."/>
        </authorList>
    </citation>
    <scope>NUCLEOTIDE SEQUENCE</scope>
    <source>
        <strain evidence="6">Houghton</strain>
    </source>
</reference>
<evidence type="ECO:0000313" key="7">
    <source>
        <dbReference type="Proteomes" id="UP000018050"/>
    </source>
</evidence>
<dbReference type="Pfam" id="PF03159">
    <property type="entry name" value="XRN_N"/>
    <property type="match status" value="1"/>
</dbReference>
<evidence type="ECO:0000256" key="1">
    <source>
        <dbReference type="ARBA" id="ARBA00038299"/>
    </source>
</evidence>
<proteinExistence type="inferred from homology"/>
<dbReference type="RefSeq" id="XP_013246653.1">
    <property type="nucleotide sequence ID" value="XM_013391199.1"/>
</dbReference>
<dbReference type="Gene3D" id="3.40.50.12390">
    <property type="match status" value="2"/>
</dbReference>
<dbReference type="VEuPathDB" id="ToxoDB:EAH_00015200"/>
<gene>
    <name evidence="6" type="ORF">EAH_00015200</name>
</gene>
<protein>
    <recommendedName>
        <fullName evidence="5">Xrn1 N-terminal domain-containing protein</fullName>
    </recommendedName>
</protein>
<organism evidence="6 7">
    <name type="scientific">Eimeria acervulina</name>
    <name type="common">Coccidian parasite</name>
    <dbReference type="NCBI Taxonomy" id="5801"/>
    <lineage>
        <taxon>Eukaryota</taxon>
        <taxon>Sar</taxon>
        <taxon>Alveolata</taxon>
        <taxon>Apicomplexa</taxon>
        <taxon>Conoidasida</taxon>
        <taxon>Coccidia</taxon>
        <taxon>Eucoccidiorida</taxon>
        <taxon>Eimeriorina</taxon>
        <taxon>Eimeriidae</taxon>
        <taxon>Eimeria</taxon>
    </lineage>
</organism>
<feature type="region of interest" description="Disordered" evidence="3">
    <location>
        <begin position="1205"/>
        <end position="1238"/>
    </location>
</feature>
<dbReference type="GO" id="GO:0004534">
    <property type="term" value="F:5'-3' RNA exonuclease activity"/>
    <property type="evidence" value="ECO:0007669"/>
    <property type="project" value="TreeGrafter"/>
</dbReference>
<evidence type="ECO:0000259" key="5">
    <source>
        <dbReference type="Pfam" id="PF03159"/>
    </source>
</evidence>
<feature type="region of interest" description="Disordered" evidence="3">
    <location>
        <begin position="555"/>
        <end position="644"/>
    </location>
</feature>
<dbReference type="OrthoDB" id="354751at2759"/>
<feature type="domain" description="Xrn1 N-terminal" evidence="5">
    <location>
        <begin position="128"/>
        <end position="315"/>
    </location>
</feature>
<dbReference type="Proteomes" id="UP000018050">
    <property type="component" value="Unassembled WGS sequence"/>
</dbReference>
<dbReference type="OMA" id="TYFMRRV"/>
<accession>U6GVZ3</accession>
<feature type="region of interest" description="Disordered" evidence="3">
    <location>
        <begin position="315"/>
        <end position="341"/>
    </location>
</feature>
<feature type="compositionally biased region" description="Polar residues" evidence="3">
    <location>
        <begin position="201"/>
        <end position="212"/>
    </location>
</feature>
<name>U6GVZ3_EIMAC</name>
<feature type="chain" id="PRO_5004671009" description="Xrn1 N-terminal domain-containing protein" evidence="4">
    <location>
        <begin position="17"/>
        <end position="1506"/>
    </location>
</feature>
<dbReference type="EMBL" id="HG673660">
    <property type="protein sequence ID" value="CDI84350.1"/>
    <property type="molecule type" value="Genomic_DNA"/>
</dbReference>
<feature type="compositionally biased region" description="Basic and acidic residues" evidence="3">
    <location>
        <begin position="1225"/>
        <end position="1237"/>
    </location>
</feature>
<keyword evidence="7" id="KW-1185">Reference proteome</keyword>
<dbReference type="PANTHER" id="PTHR12341:SF7">
    <property type="entry name" value="5'-3' EXORIBONUCLEASE 1"/>
    <property type="match status" value="1"/>
</dbReference>
<keyword evidence="2" id="KW-0175">Coiled coil</keyword>
<feature type="coiled-coil region" evidence="2">
    <location>
        <begin position="466"/>
        <end position="493"/>
    </location>
</feature>
<reference evidence="6" key="1">
    <citation type="submission" date="2013-10" db="EMBL/GenBank/DDBJ databases">
        <title>Genomic analysis of the causative agents of coccidiosis in chickens.</title>
        <authorList>
            <person name="Reid A.J."/>
            <person name="Blake D."/>
            <person name="Billington K."/>
            <person name="Browne H."/>
            <person name="Dunn M."/>
            <person name="Hung S."/>
            <person name="Kawahara F."/>
            <person name="Miranda-Saavedra D."/>
            <person name="Mourier T."/>
            <person name="Nagra H."/>
            <person name="Otto T.D."/>
            <person name="Rawlings N."/>
            <person name="Sanchez A."/>
            <person name="Sanders M."/>
            <person name="Subramaniam C."/>
            <person name="Tay Y."/>
            <person name="Dear P."/>
            <person name="Doerig C."/>
            <person name="Gruber A."/>
            <person name="Parkinson J."/>
            <person name="Shirley M."/>
            <person name="Wan K.L."/>
            <person name="Berriman M."/>
            <person name="Tomley F."/>
            <person name="Pain A."/>
        </authorList>
    </citation>
    <scope>NUCLEOTIDE SEQUENCE</scope>
    <source>
        <strain evidence="6">Houghton</strain>
    </source>
</reference>
<feature type="compositionally biased region" description="Low complexity" evidence="3">
    <location>
        <begin position="236"/>
        <end position="246"/>
    </location>
</feature>
<feature type="region of interest" description="Disordered" evidence="3">
    <location>
        <begin position="694"/>
        <end position="715"/>
    </location>
</feature>
<dbReference type="GO" id="GO:0005634">
    <property type="term" value="C:nucleus"/>
    <property type="evidence" value="ECO:0007669"/>
    <property type="project" value="TreeGrafter"/>
</dbReference>
<feature type="region of interest" description="Disordered" evidence="3">
    <location>
        <begin position="196"/>
        <end position="246"/>
    </location>
</feature>
<feature type="compositionally biased region" description="Low complexity" evidence="3">
    <location>
        <begin position="621"/>
        <end position="633"/>
    </location>
</feature>
<evidence type="ECO:0000256" key="2">
    <source>
        <dbReference type="SAM" id="Coils"/>
    </source>
</evidence>
<dbReference type="GO" id="GO:0000956">
    <property type="term" value="P:nuclear-transcribed mRNA catabolic process"/>
    <property type="evidence" value="ECO:0007669"/>
    <property type="project" value="TreeGrafter"/>
</dbReference>
<evidence type="ECO:0000256" key="4">
    <source>
        <dbReference type="SAM" id="SignalP"/>
    </source>
</evidence>
<feature type="signal peptide" evidence="4">
    <location>
        <begin position="1"/>
        <end position="16"/>
    </location>
</feature>
<dbReference type="InterPro" id="IPR004859">
    <property type="entry name" value="Xrn1_N"/>
</dbReference>
<keyword evidence="4" id="KW-0732">Signal</keyword>
<feature type="compositionally biased region" description="Basic and acidic residues" evidence="3">
    <location>
        <begin position="1205"/>
        <end position="1218"/>
    </location>
</feature>